<dbReference type="InterPro" id="IPR016181">
    <property type="entry name" value="Acyl_CoA_acyltransferase"/>
</dbReference>
<dbReference type="PANTHER" id="PTHR43877">
    <property type="entry name" value="AMINOALKYLPHOSPHONATE N-ACETYLTRANSFERASE-RELATED-RELATED"/>
    <property type="match status" value="1"/>
</dbReference>
<sequence>MIIYRELTMDDAEKLVEIDRSEHIDFTYELRNGEVVEVPAGHQCPNWDVDQVRELINRYKLELGLGGKAFGAFDNGVLAGFAVLGHKFRGKKTDQLQVDLMYVSRTYRRQGIGTRLLEEIGQEARRRGAASLYISSTETASAVGFYRSNGSELADDIDEELFRLEPLDIHMIKKL</sequence>
<evidence type="ECO:0000313" key="4">
    <source>
        <dbReference type="EMBL" id="PZD97264.1"/>
    </source>
</evidence>
<dbReference type="SUPFAM" id="SSF55729">
    <property type="entry name" value="Acyl-CoA N-acyltransferases (Nat)"/>
    <property type="match status" value="1"/>
</dbReference>
<comment type="caution">
    <text evidence="4">The sequence shown here is derived from an EMBL/GenBank/DDBJ whole genome shotgun (WGS) entry which is preliminary data.</text>
</comment>
<evidence type="ECO:0000256" key="2">
    <source>
        <dbReference type="ARBA" id="ARBA00023315"/>
    </source>
</evidence>
<dbReference type="Gene3D" id="3.40.630.30">
    <property type="match status" value="1"/>
</dbReference>
<dbReference type="Pfam" id="PF00583">
    <property type="entry name" value="Acetyltransf_1"/>
    <property type="match status" value="1"/>
</dbReference>
<protein>
    <submittedName>
        <fullName evidence="4">GNAT family N-acetyltransferase</fullName>
    </submittedName>
</protein>
<dbReference type="GO" id="GO:0016747">
    <property type="term" value="F:acyltransferase activity, transferring groups other than amino-acyl groups"/>
    <property type="evidence" value="ECO:0007669"/>
    <property type="project" value="InterPro"/>
</dbReference>
<dbReference type="CDD" id="cd04301">
    <property type="entry name" value="NAT_SF"/>
    <property type="match status" value="1"/>
</dbReference>
<dbReference type="OrthoDB" id="8116556at2"/>
<dbReference type="InterPro" id="IPR050832">
    <property type="entry name" value="Bact_Acetyltransf"/>
</dbReference>
<dbReference type="AlphaFoldDB" id="A0A2W1LRZ8"/>
<accession>A0A2W1LRZ8</accession>
<gene>
    <name evidence="4" type="ORF">DNH61_02575</name>
</gene>
<dbReference type="InterPro" id="IPR000182">
    <property type="entry name" value="GNAT_dom"/>
</dbReference>
<name>A0A2W1LRZ8_9BACL</name>
<organism evidence="4 5">
    <name type="scientific">Paenibacillus sambharensis</name>
    <dbReference type="NCBI Taxonomy" id="1803190"/>
    <lineage>
        <taxon>Bacteria</taxon>
        <taxon>Bacillati</taxon>
        <taxon>Bacillota</taxon>
        <taxon>Bacilli</taxon>
        <taxon>Bacillales</taxon>
        <taxon>Paenibacillaceae</taxon>
        <taxon>Paenibacillus</taxon>
    </lineage>
</organism>
<keyword evidence="2" id="KW-0012">Acyltransferase</keyword>
<evidence type="ECO:0000256" key="1">
    <source>
        <dbReference type="ARBA" id="ARBA00022679"/>
    </source>
</evidence>
<dbReference type="RefSeq" id="WP_111145122.1">
    <property type="nucleotide sequence ID" value="NZ_QKRB01000028.1"/>
</dbReference>
<evidence type="ECO:0000313" key="5">
    <source>
        <dbReference type="Proteomes" id="UP000249522"/>
    </source>
</evidence>
<keyword evidence="5" id="KW-1185">Reference proteome</keyword>
<dbReference type="EMBL" id="QKRB01000028">
    <property type="protein sequence ID" value="PZD97264.1"/>
    <property type="molecule type" value="Genomic_DNA"/>
</dbReference>
<feature type="domain" description="N-acetyltransferase" evidence="3">
    <location>
        <begin position="2"/>
        <end position="175"/>
    </location>
</feature>
<dbReference type="PROSITE" id="PS51186">
    <property type="entry name" value="GNAT"/>
    <property type="match status" value="1"/>
</dbReference>
<reference evidence="4 5" key="1">
    <citation type="submission" date="2018-06" db="EMBL/GenBank/DDBJ databases">
        <title>Paenibacillus imtechensis sp. nov.</title>
        <authorList>
            <person name="Pinnaka A.K."/>
            <person name="Singh H."/>
            <person name="Kaur M."/>
        </authorList>
    </citation>
    <scope>NUCLEOTIDE SEQUENCE [LARGE SCALE GENOMIC DNA]</scope>
    <source>
        <strain evidence="4 5">SMB1</strain>
    </source>
</reference>
<proteinExistence type="predicted"/>
<keyword evidence="1 4" id="KW-0808">Transferase</keyword>
<dbReference type="Proteomes" id="UP000249522">
    <property type="component" value="Unassembled WGS sequence"/>
</dbReference>
<evidence type="ECO:0000259" key="3">
    <source>
        <dbReference type="PROSITE" id="PS51186"/>
    </source>
</evidence>